<protein>
    <submittedName>
        <fullName evidence="2">C4-dicarboxylate ABC transporter permease</fullName>
    </submittedName>
</protein>
<keyword evidence="3" id="KW-1185">Reference proteome</keyword>
<sequence length="146" mass="15285">SAAILAGITPPVATAAVVAAGIAEANFWRTCGAALKIAAPLFVLPIAFVYNPELITMSPGLNTLFVGFMVMLGAISIIYGLNYPFKLSLGNLLLTRTALAVLGVLIMTYPMALAKLAGIAVFVAVFVAEKVMVRGLSLPFTKEVKQ</sequence>
<dbReference type="Proteomes" id="UP001257060">
    <property type="component" value="Unassembled WGS sequence"/>
</dbReference>
<evidence type="ECO:0000313" key="2">
    <source>
        <dbReference type="EMBL" id="MDS0300886.1"/>
    </source>
</evidence>
<feature type="non-terminal residue" evidence="2">
    <location>
        <position position="1"/>
    </location>
</feature>
<accession>A0ABU2GJ89</accession>
<name>A0ABU2GJ89_9EURY</name>
<gene>
    <name evidence="2" type="ORF">NDI76_19225</name>
</gene>
<evidence type="ECO:0000256" key="1">
    <source>
        <dbReference type="SAM" id="Phobius"/>
    </source>
</evidence>
<reference evidence="2 3" key="1">
    <citation type="submission" date="2022-06" db="EMBL/GenBank/DDBJ databases">
        <title>Halogeometricum sp. a new haloarchaeum isolate from saline soil.</title>
        <authorList>
            <person name="Strakova D."/>
            <person name="Galisteo C."/>
            <person name="Sanchez-Porro C."/>
            <person name="Ventosa A."/>
        </authorList>
    </citation>
    <scope>NUCLEOTIDE SEQUENCE [LARGE SCALE GENOMIC DNA]</scope>
    <source>
        <strain evidence="2 3">S1BR25-6</strain>
    </source>
</reference>
<keyword evidence="1" id="KW-0472">Membrane</keyword>
<feature type="transmembrane region" description="Helical" evidence="1">
    <location>
        <begin position="25"/>
        <end position="49"/>
    </location>
</feature>
<dbReference type="EMBL" id="JAMQOP010000004">
    <property type="protein sequence ID" value="MDS0300886.1"/>
    <property type="molecule type" value="Genomic_DNA"/>
</dbReference>
<evidence type="ECO:0000313" key="3">
    <source>
        <dbReference type="Proteomes" id="UP001257060"/>
    </source>
</evidence>
<feature type="transmembrane region" description="Helical" evidence="1">
    <location>
        <begin position="61"/>
        <end position="81"/>
    </location>
</feature>
<keyword evidence="1" id="KW-0812">Transmembrane</keyword>
<keyword evidence="1" id="KW-1133">Transmembrane helix</keyword>
<feature type="transmembrane region" description="Helical" evidence="1">
    <location>
        <begin position="101"/>
        <end position="128"/>
    </location>
</feature>
<proteinExistence type="predicted"/>
<organism evidence="2 3">
    <name type="scientific">Halogeometricum salsisoli</name>
    <dbReference type="NCBI Taxonomy" id="2950536"/>
    <lineage>
        <taxon>Archaea</taxon>
        <taxon>Methanobacteriati</taxon>
        <taxon>Methanobacteriota</taxon>
        <taxon>Stenosarchaea group</taxon>
        <taxon>Halobacteria</taxon>
        <taxon>Halobacteriales</taxon>
        <taxon>Haloferacaceae</taxon>
        <taxon>Halogeometricum</taxon>
    </lineage>
</organism>
<comment type="caution">
    <text evidence="2">The sequence shown here is derived from an EMBL/GenBank/DDBJ whole genome shotgun (WGS) entry which is preliminary data.</text>
</comment>